<proteinExistence type="inferred from homology"/>
<comment type="caution">
    <text evidence="9">The sequence shown here is derived from an EMBL/GenBank/DDBJ whole genome shotgun (WGS) entry which is preliminary data.</text>
</comment>
<name>A0A3S4QD53_9ACAR</name>
<evidence type="ECO:0000256" key="3">
    <source>
        <dbReference type="ARBA" id="ARBA00022737"/>
    </source>
</evidence>
<evidence type="ECO:0000256" key="5">
    <source>
        <dbReference type="ARBA" id="ARBA00023163"/>
    </source>
</evidence>
<dbReference type="OrthoDB" id="1367865at2759"/>
<dbReference type="GO" id="GO:0006357">
    <property type="term" value="P:regulation of transcription by RNA polymerase II"/>
    <property type="evidence" value="ECO:0007669"/>
    <property type="project" value="TreeGrafter"/>
</dbReference>
<keyword evidence="2 8" id="KW-0853">WD repeat</keyword>
<dbReference type="STRING" id="1965070.A0A3S4QD53"/>
<evidence type="ECO:0000313" key="9">
    <source>
        <dbReference type="EMBL" id="RWS01878.1"/>
    </source>
</evidence>
<evidence type="ECO:0000256" key="6">
    <source>
        <dbReference type="ARBA" id="ARBA00023242"/>
    </source>
</evidence>
<reference evidence="9" key="2">
    <citation type="submission" date="2018-11" db="EMBL/GenBank/DDBJ databases">
        <title>Trombidioid mite genomics.</title>
        <authorList>
            <person name="Dong X."/>
        </authorList>
    </citation>
    <scope>NUCLEOTIDE SEQUENCE</scope>
    <source>
        <strain evidence="9">UoL-WK</strain>
    </source>
</reference>
<feature type="repeat" description="WD" evidence="8">
    <location>
        <begin position="280"/>
        <end position="321"/>
    </location>
</feature>
<protein>
    <submittedName>
        <fullName evidence="9">F-box-like/WD repeat-containing protein TBL1X</fullName>
    </submittedName>
</protein>
<dbReference type="EMBL" id="NCKU01004954">
    <property type="protein sequence ID" value="RWS05209.1"/>
    <property type="molecule type" value="Genomic_DNA"/>
</dbReference>
<dbReference type="PANTHER" id="PTHR22846">
    <property type="entry name" value="WD40 REPEAT PROTEIN"/>
    <property type="match status" value="1"/>
</dbReference>
<dbReference type="Gene3D" id="2.130.10.10">
    <property type="entry name" value="YVTN repeat-like/Quinoprotein amine dehydrogenase"/>
    <property type="match status" value="1"/>
</dbReference>
<dbReference type="InterPro" id="IPR019775">
    <property type="entry name" value="WD40_repeat_CS"/>
</dbReference>
<evidence type="ECO:0000256" key="4">
    <source>
        <dbReference type="ARBA" id="ARBA00023015"/>
    </source>
</evidence>
<evidence type="ECO:0000313" key="11">
    <source>
        <dbReference type="EMBL" id="RWS05209.1"/>
    </source>
</evidence>
<evidence type="ECO:0000256" key="1">
    <source>
        <dbReference type="ARBA" id="ARBA00004123"/>
    </source>
</evidence>
<reference evidence="9 12" key="1">
    <citation type="journal article" date="2018" name="Gigascience">
        <title>Genomes of trombidid mites reveal novel predicted allergens and laterally-transferred genes associated with secondary metabolism.</title>
        <authorList>
            <person name="Dong X."/>
            <person name="Chaisiri K."/>
            <person name="Xia D."/>
            <person name="Armstrong S.D."/>
            <person name="Fang Y."/>
            <person name="Donnelly M.J."/>
            <person name="Kadowaki T."/>
            <person name="McGarry J.W."/>
            <person name="Darby A.C."/>
            <person name="Makepeace B.L."/>
        </authorList>
    </citation>
    <scope>NUCLEOTIDE SEQUENCE [LARGE SCALE GENOMIC DNA]</scope>
    <source>
        <strain evidence="9">UoL-WK</strain>
    </source>
</reference>
<evidence type="ECO:0000256" key="7">
    <source>
        <dbReference type="ARBA" id="ARBA00025741"/>
    </source>
</evidence>
<dbReference type="InterPro" id="IPR036322">
    <property type="entry name" value="WD40_repeat_dom_sf"/>
</dbReference>
<dbReference type="PROSITE" id="PS00678">
    <property type="entry name" value="WD_REPEATS_1"/>
    <property type="match status" value="2"/>
</dbReference>
<feature type="repeat" description="WD" evidence="8">
    <location>
        <begin position="232"/>
        <end position="279"/>
    </location>
</feature>
<dbReference type="EMBL" id="NCKU01008414">
    <property type="protein sequence ID" value="RWS01913.1"/>
    <property type="molecule type" value="Genomic_DNA"/>
</dbReference>
<feature type="repeat" description="WD" evidence="8">
    <location>
        <begin position="108"/>
        <end position="141"/>
    </location>
</feature>
<dbReference type="SMART" id="SM00320">
    <property type="entry name" value="WD40"/>
    <property type="match status" value="8"/>
</dbReference>
<dbReference type="PROSITE" id="PS50294">
    <property type="entry name" value="WD_REPEATS_REGION"/>
    <property type="match status" value="5"/>
</dbReference>
<dbReference type="PROSITE" id="PS50082">
    <property type="entry name" value="WD_REPEATS_2"/>
    <property type="match status" value="6"/>
</dbReference>
<dbReference type="CDD" id="cd00200">
    <property type="entry name" value="WD40"/>
    <property type="match status" value="1"/>
</dbReference>
<dbReference type="InterPro" id="IPR001680">
    <property type="entry name" value="WD40_rpt"/>
</dbReference>
<dbReference type="Proteomes" id="UP000285301">
    <property type="component" value="Unassembled WGS sequence"/>
</dbReference>
<comment type="subcellular location">
    <subcellularLocation>
        <location evidence="1">Nucleus</location>
    </subcellularLocation>
</comment>
<keyword evidence="3" id="KW-0677">Repeat</keyword>
<dbReference type="GO" id="GO:0000118">
    <property type="term" value="C:histone deacetylase complex"/>
    <property type="evidence" value="ECO:0007669"/>
    <property type="project" value="TreeGrafter"/>
</dbReference>
<dbReference type="InterPro" id="IPR015943">
    <property type="entry name" value="WD40/YVTN_repeat-like_dom_sf"/>
</dbReference>
<organism evidence="9 12">
    <name type="scientific">Dinothrombium tinctorium</name>
    <dbReference type="NCBI Taxonomy" id="1965070"/>
    <lineage>
        <taxon>Eukaryota</taxon>
        <taxon>Metazoa</taxon>
        <taxon>Ecdysozoa</taxon>
        <taxon>Arthropoda</taxon>
        <taxon>Chelicerata</taxon>
        <taxon>Arachnida</taxon>
        <taxon>Acari</taxon>
        <taxon>Acariformes</taxon>
        <taxon>Trombidiformes</taxon>
        <taxon>Prostigmata</taxon>
        <taxon>Anystina</taxon>
        <taxon>Parasitengona</taxon>
        <taxon>Trombidioidea</taxon>
        <taxon>Trombidiidae</taxon>
        <taxon>Dinothrombium</taxon>
    </lineage>
</organism>
<dbReference type="GO" id="GO:0003714">
    <property type="term" value="F:transcription corepressor activity"/>
    <property type="evidence" value="ECO:0007669"/>
    <property type="project" value="InterPro"/>
</dbReference>
<evidence type="ECO:0000256" key="2">
    <source>
        <dbReference type="ARBA" id="ARBA00022574"/>
    </source>
</evidence>
<keyword evidence="12" id="KW-1185">Reference proteome</keyword>
<dbReference type="InterPro" id="IPR045183">
    <property type="entry name" value="Ebi-like"/>
</dbReference>
<sequence>MELNATRMLVLHAHESSVYTCKWNPACNVLASGSEDTTACILKFNTKCTVRTQQLNLNHGIESFGKKDKWSHAVYSVDWNSEGTHLATGSSDSFVRIWDAELGVSTALGQHYGRVFVVKWNKRGAAILSGGLDGRAIVWNVILARYEQKFKFHSGPVVDVDWQSDESFASCSSDGRIHVCKVGCDRPIKTFREHTKQVNVIKWDASGRYLASGSDDSTVKIWTTHQGKLLDLKKHQKDIYTVEWAPANKSINPSSVLATGSADATVRLWDIETGKSLYTLIKHQGPIFSTCFSPDGKYLASGSFDRYVHIWSTSTGELIRSFKQPGRILDVSWNYLGDALAGCTSEGNLFVLNLRSQSIIDHSFSYADN</sequence>
<feature type="repeat" description="WD" evidence="8">
    <location>
        <begin position="191"/>
        <end position="232"/>
    </location>
</feature>
<comment type="similarity">
    <text evidence="7">Belongs to the WD repeat EBI family.</text>
</comment>
<dbReference type="SUPFAM" id="SSF50978">
    <property type="entry name" value="WD40 repeat-like"/>
    <property type="match status" value="1"/>
</dbReference>
<dbReference type="PANTHER" id="PTHR22846:SF2">
    <property type="entry name" value="F-BOX-LIKE_WD REPEAT-CONTAINING PROTEIN EBI"/>
    <property type="match status" value="1"/>
</dbReference>
<keyword evidence="6" id="KW-0539">Nucleus</keyword>
<dbReference type="FunFam" id="2.130.10.10:FF:000218">
    <property type="entry name" value="WD40 repeat-containing protein HOS15"/>
    <property type="match status" value="1"/>
</dbReference>
<feature type="repeat" description="WD" evidence="8">
    <location>
        <begin position="11"/>
        <end position="52"/>
    </location>
</feature>
<dbReference type="PRINTS" id="PR00320">
    <property type="entry name" value="GPROTEINBRPT"/>
</dbReference>
<dbReference type="EMBL" id="NCKU01008461">
    <property type="protein sequence ID" value="RWS01878.1"/>
    <property type="molecule type" value="Genomic_DNA"/>
</dbReference>
<gene>
    <name evidence="9" type="ORF">B4U79_01374</name>
    <name evidence="10" type="ORF">B4U79_14416</name>
    <name evidence="11" type="ORF">B4U79_15498</name>
</gene>
<dbReference type="Pfam" id="PF00400">
    <property type="entry name" value="WD40"/>
    <property type="match status" value="7"/>
</dbReference>
<keyword evidence="4" id="KW-0805">Transcription regulation</keyword>
<evidence type="ECO:0000256" key="8">
    <source>
        <dbReference type="PROSITE-ProRule" id="PRU00221"/>
    </source>
</evidence>
<evidence type="ECO:0000313" key="12">
    <source>
        <dbReference type="Proteomes" id="UP000285301"/>
    </source>
</evidence>
<dbReference type="AlphaFoldDB" id="A0A3S4QD53"/>
<accession>A0A3S4QD53</accession>
<dbReference type="InterPro" id="IPR020472">
    <property type="entry name" value="WD40_PAC1"/>
</dbReference>
<keyword evidence="5" id="KW-0804">Transcription</keyword>
<feature type="repeat" description="WD" evidence="8">
    <location>
        <begin position="74"/>
        <end position="99"/>
    </location>
</feature>
<evidence type="ECO:0000313" key="10">
    <source>
        <dbReference type="EMBL" id="RWS01913.1"/>
    </source>
</evidence>